<feature type="compositionally biased region" description="Polar residues" evidence="1">
    <location>
        <begin position="173"/>
        <end position="186"/>
    </location>
</feature>
<dbReference type="Proteomes" id="UP000031553">
    <property type="component" value="Unassembled WGS sequence"/>
</dbReference>
<sequence length="243" mass="26405">MRRDKGDVSEREKAGSWLLSQVRLAAKNGEAGIWNLGRIGGFAVMCEAGQGRRMRGEKRAVDVTLFVEARSGRIEIAVEDDTKGLGLTSRLEHALLRIDDALRDAIRMREEAQHRLPSYRARLGLPFAEQAMLDEKRAELKALEDDLAATATDEDPAHDDTEDRDSARDASSGRATSTRKSNSTPMPSRVPLTRPTGSSSNASSALLALRCQVTVPSAGLRTLAGKGETSSPWPRRSPQAMPG</sequence>
<feature type="region of interest" description="Disordered" evidence="1">
    <location>
        <begin position="148"/>
        <end position="203"/>
    </location>
</feature>
<name>A0A0N0MFY6_9PROT</name>
<protein>
    <submittedName>
        <fullName evidence="2">Uncharacterized protein</fullName>
    </submittedName>
</protein>
<accession>A0A0N0MFY6</accession>
<dbReference type="AlphaFoldDB" id="A0A0N0MFY6"/>
<evidence type="ECO:0000313" key="3">
    <source>
        <dbReference type="Proteomes" id="UP000031553"/>
    </source>
</evidence>
<evidence type="ECO:0000313" key="2">
    <source>
        <dbReference type="EMBL" id="KPH88123.1"/>
    </source>
</evidence>
<evidence type="ECO:0000256" key="1">
    <source>
        <dbReference type="SAM" id="MobiDB-lite"/>
    </source>
</evidence>
<feature type="compositionally biased region" description="Basic and acidic residues" evidence="1">
    <location>
        <begin position="158"/>
        <end position="168"/>
    </location>
</feature>
<gene>
    <name evidence="2" type="ORF">GLUCOINTEAF2_0203946</name>
</gene>
<proteinExistence type="predicted"/>
<reference evidence="2 3" key="1">
    <citation type="submission" date="2015-07" db="EMBL/GenBank/DDBJ databases">
        <title>Draft Genome Sequence of Komagataeibacter intermedius Strain AF2, Isolated from Kombucha Tea.</title>
        <authorList>
            <person name="Santos R.A."/>
            <person name="Berretta A.A."/>
            <person name="Barud H.S."/>
            <person name="Ribeiro S.J."/>
            <person name="Gonzalez-Garcia L.N."/>
            <person name="Zucchi T.D."/>
            <person name="Goldman G.H."/>
            <person name="Riano-Pachon D.M."/>
        </authorList>
    </citation>
    <scope>NUCLEOTIDE SEQUENCE [LARGE SCALE GENOMIC DNA]</scope>
    <source>
        <strain evidence="2 3">AF2</strain>
    </source>
</reference>
<comment type="caution">
    <text evidence="2">The sequence shown here is derived from an EMBL/GenBank/DDBJ whole genome shotgun (WGS) entry which is preliminary data.</text>
</comment>
<dbReference type="EMBL" id="JUFX02000064">
    <property type="protein sequence ID" value="KPH88123.1"/>
    <property type="molecule type" value="Genomic_DNA"/>
</dbReference>
<organism evidence="2 3">
    <name type="scientific">Komagataeibacter intermedius AF2</name>
    <dbReference type="NCBI Taxonomy" id="1458464"/>
    <lineage>
        <taxon>Bacteria</taxon>
        <taxon>Pseudomonadati</taxon>
        <taxon>Pseudomonadota</taxon>
        <taxon>Alphaproteobacteria</taxon>
        <taxon>Acetobacterales</taxon>
        <taxon>Acetobacteraceae</taxon>
        <taxon>Komagataeibacter</taxon>
    </lineage>
</organism>
<feature type="region of interest" description="Disordered" evidence="1">
    <location>
        <begin position="220"/>
        <end position="243"/>
    </location>
</feature>